<dbReference type="FunFam" id="1.10.287.110:FF:000079">
    <property type="entry name" value="DnaJ subfamily C member"/>
    <property type="match status" value="1"/>
</dbReference>
<organism evidence="6 7">
    <name type="scientific">Anopheles minimus</name>
    <dbReference type="NCBI Taxonomy" id="112268"/>
    <lineage>
        <taxon>Eukaryota</taxon>
        <taxon>Metazoa</taxon>
        <taxon>Ecdysozoa</taxon>
        <taxon>Arthropoda</taxon>
        <taxon>Hexapoda</taxon>
        <taxon>Insecta</taxon>
        <taxon>Pterygota</taxon>
        <taxon>Neoptera</taxon>
        <taxon>Endopterygota</taxon>
        <taxon>Diptera</taxon>
        <taxon>Nematocera</taxon>
        <taxon>Culicoidea</taxon>
        <taxon>Culicidae</taxon>
        <taxon>Anophelinae</taxon>
        <taxon>Anopheles</taxon>
    </lineage>
</organism>
<dbReference type="Pfam" id="PF00226">
    <property type="entry name" value="DnaJ"/>
    <property type="match status" value="1"/>
</dbReference>
<evidence type="ECO:0000313" key="6">
    <source>
        <dbReference type="EnsemblMetazoa" id="AMIN004989-PA"/>
    </source>
</evidence>
<dbReference type="AlphaFoldDB" id="A0A182W3S8"/>
<feature type="compositionally biased region" description="Acidic residues" evidence="3">
    <location>
        <begin position="654"/>
        <end position="670"/>
    </location>
</feature>
<dbReference type="InterPro" id="IPR057534">
    <property type="entry name" value="MXRA7_helical"/>
</dbReference>
<dbReference type="PANTHER" id="PTHR44157">
    <property type="entry name" value="DNAJ HOMOLOG SUBFAMILY C MEMBER 11"/>
    <property type="match status" value="1"/>
</dbReference>
<evidence type="ECO:0000259" key="5">
    <source>
        <dbReference type="PROSITE" id="PS50076"/>
    </source>
</evidence>
<name>A0A182W3S8_9DIPT</name>
<dbReference type="GO" id="GO:0042407">
    <property type="term" value="P:cristae formation"/>
    <property type="evidence" value="ECO:0007669"/>
    <property type="project" value="TreeGrafter"/>
</dbReference>
<dbReference type="InterPro" id="IPR052243">
    <property type="entry name" value="Mito_inner_membrane_organizer"/>
</dbReference>
<dbReference type="CDD" id="cd06257">
    <property type="entry name" value="DnaJ"/>
    <property type="match status" value="1"/>
</dbReference>
<keyword evidence="4" id="KW-0472">Membrane</keyword>
<dbReference type="SMART" id="SM00271">
    <property type="entry name" value="DnaJ"/>
    <property type="match status" value="1"/>
</dbReference>
<evidence type="ECO:0000313" key="7">
    <source>
        <dbReference type="Proteomes" id="UP000075920"/>
    </source>
</evidence>
<reference evidence="6" key="2">
    <citation type="submission" date="2020-05" db="UniProtKB">
        <authorList>
            <consortium name="EnsemblMetazoa"/>
        </authorList>
    </citation>
    <scope>IDENTIFICATION</scope>
    <source>
        <strain evidence="6">MINIMUS1</strain>
    </source>
</reference>
<evidence type="ECO:0000256" key="1">
    <source>
        <dbReference type="ARBA" id="ARBA00023186"/>
    </source>
</evidence>
<dbReference type="Pfam" id="PF11875">
    <property type="entry name" value="DnaJ-like_C11_C"/>
    <property type="match status" value="1"/>
</dbReference>
<evidence type="ECO:0000256" key="2">
    <source>
        <dbReference type="SAM" id="Coils"/>
    </source>
</evidence>
<dbReference type="SUPFAM" id="SSF46565">
    <property type="entry name" value="Chaperone J-domain"/>
    <property type="match status" value="1"/>
</dbReference>
<dbReference type="PRINTS" id="PR00625">
    <property type="entry name" value="JDOMAIN"/>
</dbReference>
<dbReference type="InterPro" id="IPR055225">
    <property type="entry name" value="DNAJC11-like_beta-barrel"/>
</dbReference>
<reference evidence="7" key="1">
    <citation type="submission" date="2013-03" db="EMBL/GenBank/DDBJ databases">
        <title>The Genome Sequence of Anopheles minimus MINIMUS1.</title>
        <authorList>
            <consortium name="The Broad Institute Genomics Platform"/>
            <person name="Neafsey D.E."/>
            <person name="Walton C."/>
            <person name="Walker B."/>
            <person name="Young S.K."/>
            <person name="Zeng Q."/>
            <person name="Gargeya S."/>
            <person name="Fitzgerald M."/>
            <person name="Haas B."/>
            <person name="Abouelleil A."/>
            <person name="Allen A.W."/>
            <person name="Alvarado L."/>
            <person name="Arachchi H.M."/>
            <person name="Berlin A.M."/>
            <person name="Chapman S.B."/>
            <person name="Gainer-Dewar J."/>
            <person name="Goldberg J."/>
            <person name="Griggs A."/>
            <person name="Gujja S."/>
            <person name="Hansen M."/>
            <person name="Howarth C."/>
            <person name="Imamovic A."/>
            <person name="Ireland A."/>
            <person name="Larimer J."/>
            <person name="McCowan C."/>
            <person name="Murphy C."/>
            <person name="Pearson M."/>
            <person name="Poon T.W."/>
            <person name="Priest M."/>
            <person name="Roberts A."/>
            <person name="Saif S."/>
            <person name="Shea T."/>
            <person name="Sisk P."/>
            <person name="Sykes S."/>
            <person name="Wortman J."/>
            <person name="Nusbaum C."/>
            <person name="Birren B."/>
        </authorList>
    </citation>
    <scope>NUCLEOTIDE SEQUENCE [LARGE SCALE GENOMIC DNA]</scope>
    <source>
        <strain evidence="7">MINIMUS1</strain>
    </source>
</reference>
<feature type="transmembrane region" description="Helical" evidence="4">
    <location>
        <begin position="377"/>
        <end position="396"/>
    </location>
</feature>
<dbReference type="Proteomes" id="UP000075920">
    <property type="component" value="Unassembled WGS sequence"/>
</dbReference>
<keyword evidence="4" id="KW-0812">Transmembrane</keyword>
<dbReference type="Pfam" id="PF25473">
    <property type="entry name" value="MXRA7_helical"/>
    <property type="match status" value="1"/>
</dbReference>
<dbReference type="PROSITE" id="PS50076">
    <property type="entry name" value="DNAJ_2"/>
    <property type="match status" value="1"/>
</dbReference>
<feature type="domain" description="J" evidence="5">
    <location>
        <begin position="13"/>
        <end position="81"/>
    </location>
</feature>
<dbReference type="InterPro" id="IPR036869">
    <property type="entry name" value="J_dom_sf"/>
</dbReference>
<sequence>MDDNEDLDYVEEDYYATLNLPRNATQEEISKAYRNLSRIFHPDKHGNGENKQKAELMFNRTKKAYEVLSDPHQRAIYDSLGVKGLETEGWEIVHRTKTPNEIREEYERLAQDREERRLQQKTNPRGNISVHINATDFFSRYDDEYYDTGLLPSIEVSGMSMSQSIEAPLSRTEIATLSGSLHLQNGVGSGNFLLSGKRLINKGWFEVDCGAGNGPVLGAKGSRNLTSRIFLTGGTTFHFRPNAIIPGLTGTSAIQLDKNTVGYLTYNAGLQNSMSTVVERNTEKYHCNLTISLGIPHCYIAAAYTRKLLEQGLKLRAALKGGTFGFLSECGAEKKVSKYSSVSATVCVGVPSGVMLKIKIIRSTQTYLFPIHLSEEIIPAAIFYATVTPLLTYFVLKKMLFDPMNEASKQKNIEKVKETNSARMAEKRREAESAIALMGALFERIRKDELKCEGLIIVSALYGKFSDIENASLEEADDMGFVQQNPLVIDVRIPLQCLVKDSQLTLYSSSKSELPGFYDPCFGEEKQLKIDYEFRNNSYSSLFADTDSVRLPVVTNEPSHAPKSKRSRFRNMNYVENLLIYARNLSPFYIFSMVISLSVVLLTAYLGFTGCTATLDHDERSEEQQNSSSNIKSAGRKKTATHNVNDMTDRSDDSAEDCSNDSEQELESEDEVNRKLHIESLGQLKSAKLKSLEKSLTEEQRQAEKEIERAQLAAIFELLKKQADSSNINEEDLKEQLSLYR</sequence>
<dbReference type="VEuPathDB" id="VectorBase:AMIN004989"/>
<keyword evidence="7" id="KW-1185">Reference proteome</keyword>
<feature type="region of interest" description="Disordered" evidence="3">
    <location>
        <begin position="618"/>
        <end position="673"/>
    </location>
</feature>
<dbReference type="InterPro" id="IPR024586">
    <property type="entry name" value="DnaJ-like_C11_C"/>
</dbReference>
<dbReference type="Gene3D" id="1.10.287.110">
    <property type="entry name" value="DnaJ domain"/>
    <property type="match status" value="1"/>
</dbReference>
<accession>A0A182W3S8</accession>
<evidence type="ECO:0000256" key="3">
    <source>
        <dbReference type="SAM" id="MobiDB-lite"/>
    </source>
</evidence>
<feature type="coiled-coil region" evidence="2">
    <location>
        <begin position="686"/>
        <end position="736"/>
    </location>
</feature>
<dbReference type="STRING" id="112268.A0A182W3S8"/>
<dbReference type="EnsemblMetazoa" id="AMIN004989-RA">
    <property type="protein sequence ID" value="AMIN004989-PA"/>
    <property type="gene ID" value="AMIN004989"/>
</dbReference>
<keyword evidence="4" id="KW-1133">Transmembrane helix</keyword>
<dbReference type="Pfam" id="PF22774">
    <property type="entry name" value="DNAJC11_beta-barrel"/>
    <property type="match status" value="1"/>
</dbReference>
<keyword evidence="2" id="KW-0175">Coiled coil</keyword>
<evidence type="ECO:0000256" key="4">
    <source>
        <dbReference type="SAM" id="Phobius"/>
    </source>
</evidence>
<proteinExistence type="predicted"/>
<protein>
    <recommendedName>
        <fullName evidence="5">J domain-containing protein</fullName>
    </recommendedName>
</protein>
<dbReference type="GO" id="GO:0005739">
    <property type="term" value="C:mitochondrion"/>
    <property type="evidence" value="ECO:0007669"/>
    <property type="project" value="GOC"/>
</dbReference>
<dbReference type="InterPro" id="IPR001623">
    <property type="entry name" value="DnaJ_domain"/>
</dbReference>
<feature type="transmembrane region" description="Helical" evidence="4">
    <location>
        <begin position="588"/>
        <end position="608"/>
    </location>
</feature>
<dbReference type="PANTHER" id="PTHR44157:SF1">
    <property type="entry name" value="DNAJ HOMOLOG SUBFAMILY C MEMBER 11"/>
    <property type="match status" value="1"/>
</dbReference>
<keyword evidence="1" id="KW-0143">Chaperone</keyword>